<evidence type="ECO:0000256" key="1">
    <source>
        <dbReference type="SAM" id="MobiDB-lite"/>
    </source>
</evidence>
<name>A0A7W5ZWF6_9SPHN</name>
<feature type="chain" id="PRO_5031032386" evidence="2">
    <location>
        <begin position="25"/>
        <end position="196"/>
    </location>
</feature>
<keyword evidence="2" id="KW-0732">Signal</keyword>
<sequence>MNFRKYLGSVAVLPLIVCAASAQAQDAASDSDSAQVAVTGSVARLCILGEPSQAVVDLGQMAQTSGTNVGRIAALSAQTVSLPASFCNFAGSVVSVSASALVGNSGGTPPAGFAKAVNYTATASGWATQDATATSDASADGANPEQSGAGGTQPDPKQADIDVQLANYTVPGNALLVAGAYTGLVTVTLGPVPIAE</sequence>
<reference evidence="3 4" key="1">
    <citation type="submission" date="2020-08" db="EMBL/GenBank/DDBJ databases">
        <title>Genomic Encyclopedia of Type Strains, Phase IV (KMG-IV): sequencing the most valuable type-strain genomes for metagenomic binning, comparative biology and taxonomic classification.</title>
        <authorList>
            <person name="Goeker M."/>
        </authorList>
    </citation>
    <scope>NUCLEOTIDE SEQUENCE [LARGE SCALE GENOMIC DNA]</scope>
    <source>
        <strain evidence="3 4">DSM 14552</strain>
    </source>
</reference>
<evidence type="ECO:0000313" key="4">
    <source>
        <dbReference type="Proteomes" id="UP000562395"/>
    </source>
</evidence>
<organism evidence="3 4">
    <name type="scientific">Novosphingobium hassiacum</name>
    <dbReference type="NCBI Taxonomy" id="173676"/>
    <lineage>
        <taxon>Bacteria</taxon>
        <taxon>Pseudomonadati</taxon>
        <taxon>Pseudomonadota</taxon>
        <taxon>Alphaproteobacteria</taxon>
        <taxon>Sphingomonadales</taxon>
        <taxon>Sphingomonadaceae</taxon>
        <taxon>Novosphingobium</taxon>
    </lineage>
</organism>
<accession>A0A7W5ZWF6</accession>
<dbReference type="AlphaFoldDB" id="A0A7W5ZWF6"/>
<comment type="caution">
    <text evidence="3">The sequence shown here is derived from an EMBL/GenBank/DDBJ whole genome shotgun (WGS) entry which is preliminary data.</text>
</comment>
<evidence type="ECO:0000256" key="2">
    <source>
        <dbReference type="SAM" id="SignalP"/>
    </source>
</evidence>
<evidence type="ECO:0000313" key="3">
    <source>
        <dbReference type="EMBL" id="MBB3860353.1"/>
    </source>
</evidence>
<keyword evidence="4" id="KW-1185">Reference proteome</keyword>
<feature type="region of interest" description="Disordered" evidence="1">
    <location>
        <begin position="130"/>
        <end position="158"/>
    </location>
</feature>
<dbReference type="EMBL" id="JACICY010000003">
    <property type="protein sequence ID" value="MBB3860353.1"/>
    <property type="molecule type" value="Genomic_DNA"/>
</dbReference>
<dbReference type="Proteomes" id="UP000562395">
    <property type="component" value="Unassembled WGS sequence"/>
</dbReference>
<feature type="signal peptide" evidence="2">
    <location>
        <begin position="1"/>
        <end position="24"/>
    </location>
</feature>
<feature type="compositionally biased region" description="Low complexity" evidence="1">
    <location>
        <begin position="130"/>
        <end position="142"/>
    </location>
</feature>
<protein>
    <submittedName>
        <fullName evidence="3">Uncharacterized protein</fullName>
    </submittedName>
</protein>
<gene>
    <name evidence="3" type="ORF">GGQ88_001619</name>
</gene>
<proteinExistence type="predicted"/>
<dbReference type="RefSeq" id="WP_183612624.1">
    <property type="nucleotide sequence ID" value="NZ_JACICY010000003.1"/>
</dbReference>